<accession>W7Q8N0</accession>
<evidence type="ECO:0008006" key="4">
    <source>
        <dbReference type="Google" id="ProtNLM"/>
    </source>
</evidence>
<gene>
    <name evidence="2" type="ORF">DS2_13889</name>
</gene>
<evidence type="ECO:0000313" key="2">
    <source>
        <dbReference type="EMBL" id="EWH09169.1"/>
    </source>
</evidence>
<feature type="signal peptide" evidence="1">
    <location>
        <begin position="1"/>
        <end position="20"/>
    </location>
</feature>
<dbReference type="SUPFAM" id="SSF53850">
    <property type="entry name" value="Periplasmic binding protein-like II"/>
    <property type="match status" value="1"/>
</dbReference>
<dbReference type="Gene3D" id="3.40.190.10">
    <property type="entry name" value="Periplasmic binding protein-like II"/>
    <property type="match status" value="1"/>
</dbReference>
<feature type="chain" id="PRO_5004897967" description="Solute-binding protein family 3/N-terminal domain-containing protein" evidence="1">
    <location>
        <begin position="21"/>
        <end position="282"/>
    </location>
</feature>
<dbReference type="STRING" id="1328313.DS2_13889"/>
<dbReference type="eggNOG" id="COG0834">
    <property type="taxonomic scope" value="Bacteria"/>
</dbReference>
<proteinExistence type="predicted"/>
<evidence type="ECO:0000256" key="1">
    <source>
        <dbReference type="SAM" id="SignalP"/>
    </source>
</evidence>
<name>W7Q8N0_9ALTE</name>
<dbReference type="Proteomes" id="UP000019276">
    <property type="component" value="Unassembled WGS sequence"/>
</dbReference>
<reference evidence="2 3" key="1">
    <citation type="journal article" date="2014" name="Genome Announc.">
        <title>Draft Genome Sequence of the Agar-Degrading Bacterium Catenovulum sp. Strain DS-2, Isolated from Intestines of Haliotis diversicolor.</title>
        <authorList>
            <person name="Shan D."/>
            <person name="Li X."/>
            <person name="Gu Z."/>
            <person name="Wei G."/>
            <person name="Gao Z."/>
            <person name="Shao Z."/>
        </authorList>
    </citation>
    <scope>NUCLEOTIDE SEQUENCE [LARGE SCALE GENOMIC DNA]</scope>
    <source>
        <strain evidence="2 3">DS-2</strain>
    </source>
</reference>
<dbReference type="EMBL" id="ARZY01000028">
    <property type="protein sequence ID" value="EWH09169.1"/>
    <property type="molecule type" value="Genomic_DNA"/>
</dbReference>
<protein>
    <recommendedName>
        <fullName evidence="4">Solute-binding protein family 3/N-terminal domain-containing protein</fullName>
    </recommendedName>
</protein>
<keyword evidence="1" id="KW-0732">Signal</keyword>
<organism evidence="2 3">
    <name type="scientific">Catenovulum agarivorans DS-2</name>
    <dbReference type="NCBI Taxonomy" id="1328313"/>
    <lineage>
        <taxon>Bacteria</taxon>
        <taxon>Pseudomonadati</taxon>
        <taxon>Pseudomonadota</taxon>
        <taxon>Gammaproteobacteria</taxon>
        <taxon>Alteromonadales</taxon>
        <taxon>Alteromonadaceae</taxon>
        <taxon>Catenovulum</taxon>
    </lineage>
</organism>
<dbReference type="OrthoDB" id="547680at2"/>
<dbReference type="AlphaFoldDB" id="W7Q8N0"/>
<sequence length="282" mass="32681">MRNTVLSIILLWYCSAQSFAQNVVYAAAEQDSYYTDLLALALSYSIDKNYTVSRYNKDIPKPRLFEQMAQGRGVDVVNGSATHARLDKYQAIHFPILRGLKSWRIALIHKSTPDLFANIHTLEQFKALDPVQFNTWVSTRIFRENGIKVVTTANFKGLFQMLNSQRSDYFPRSILDIRRELKQFSHLNIMIDPYLLIQYPSAFYFYVKKDNNELASDINNGLEKALVDGRFGKLFYQAFGQELRALKLQDRRVIRLDNHSLPSSVPLNRPELWVDHSYTVSL</sequence>
<dbReference type="RefSeq" id="WP_051479888.1">
    <property type="nucleotide sequence ID" value="NZ_ARZY01000028.1"/>
</dbReference>
<comment type="caution">
    <text evidence="2">The sequence shown here is derived from an EMBL/GenBank/DDBJ whole genome shotgun (WGS) entry which is preliminary data.</text>
</comment>
<evidence type="ECO:0000313" key="3">
    <source>
        <dbReference type="Proteomes" id="UP000019276"/>
    </source>
</evidence>
<keyword evidence="3" id="KW-1185">Reference proteome</keyword>